<evidence type="ECO:0000256" key="3">
    <source>
        <dbReference type="ARBA" id="ARBA00023015"/>
    </source>
</evidence>
<evidence type="ECO:0000256" key="4">
    <source>
        <dbReference type="ARBA" id="ARBA00023125"/>
    </source>
</evidence>
<reference evidence="9" key="1">
    <citation type="submission" date="2015-11" db="EMBL/GenBank/DDBJ databases">
        <authorList>
            <person name="Blom J."/>
        </authorList>
    </citation>
    <scope>NUCLEOTIDE SEQUENCE [LARGE SCALE GENOMIC DNA]</scope>
</reference>
<feature type="region of interest" description="Disordered" evidence="6">
    <location>
        <begin position="1"/>
        <end position="24"/>
    </location>
</feature>
<keyword evidence="1" id="KW-0547">Nucleotide-binding</keyword>
<dbReference type="SUPFAM" id="SSF46689">
    <property type="entry name" value="Homeodomain-like"/>
    <property type="match status" value="1"/>
</dbReference>
<name>A0A0U5KZL7_9GAMM</name>
<dbReference type="Gene3D" id="3.40.50.300">
    <property type="entry name" value="P-loop containing nucleotide triphosphate hydrolases"/>
    <property type="match status" value="1"/>
</dbReference>
<dbReference type="Pfam" id="PF02954">
    <property type="entry name" value="HTH_8"/>
    <property type="match status" value="1"/>
</dbReference>
<dbReference type="Pfam" id="PF00158">
    <property type="entry name" value="Sigma54_activat"/>
    <property type="match status" value="1"/>
</dbReference>
<keyword evidence="2" id="KW-0067">ATP-binding</keyword>
<evidence type="ECO:0000259" key="7">
    <source>
        <dbReference type="PROSITE" id="PS50045"/>
    </source>
</evidence>
<protein>
    <submittedName>
        <fullName evidence="8">Pathogenicity locus probable regulatory protein HrpS</fullName>
    </submittedName>
</protein>
<dbReference type="Pfam" id="PF25601">
    <property type="entry name" value="AAA_lid_14"/>
    <property type="match status" value="1"/>
</dbReference>
<keyword evidence="3" id="KW-0805">Transcription regulation</keyword>
<dbReference type="Proteomes" id="UP000059419">
    <property type="component" value="Chromosome 1"/>
</dbReference>
<evidence type="ECO:0000313" key="8">
    <source>
        <dbReference type="EMBL" id="CUU22991.1"/>
    </source>
</evidence>
<dbReference type="AlphaFoldDB" id="A0A0U5KZL7"/>
<dbReference type="InterPro" id="IPR003593">
    <property type="entry name" value="AAA+_ATPase"/>
</dbReference>
<proteinExistence type="predicted"/>
<evidence type="ECO:0000256" key="2">
    <source>
        <dbReference type="ARBA" id="ARBA00022840"/>
    </source>
</evidence>
<dbReference type="SMART" id="SM00382">
    <property type="entry name" value="AAA"/>
    <property type="match status" value="1"/>
</dbReference>
<dbReference type="Gene3D" id="1.10.10.60">
    <property type="entry name" value="Homeodomain-like"/>
    <property type="match status" value="1"/>
</dbReference>
<organism evidence="8 9">
    <name type="scientific">Duffyella gerundensis</name>
    <dbReference type="NCBI Taxonomy" id="1619313"/>
    <lineage>
        <taxon>Bacteria</taxon>
        <taxon>Pseudomonadati</taxon>
        <taxon>Pseudomonadota</taxon>
        <taxon>Gammaproteobacteria</taxon>
        <taxon>Enterobacterales</taxon>
        <taxon>Erwiniaceae</taxon>
        <taxon>Duffyella</taxon>
    </lineage>
</organism>
<dbReference type="InterPro" id="IPR027417">
    <property type="entry name" value="P-loop_NTPase"/>
</dbReference>
<dbReference type="PROSITE" id="PS50045">
    <property type="entry name" value="SIGMA54_INTERACT_4"/>
    <property type="match status" value="1"/>
</dbReference>
<dbReference type="GO" id="GO:0043565">
    <property type="term" value="F:sequence-specific DNA binding"/>
    <property type="evidence" value="ECO:0007669"/>
    <property type="project" value="InterPro"/>
</dbReference>
<dbReference type="InterPro" id="IPR025662">
    <property type="entry name" value="Sigma_54_int_dom_ATP-bd_1"/>
</dbReference>
<dbReference type="InterPro" id="IPR009057">
    <property type="entry name" value="Homeodomain-like_sf"/>
</dbReference>
<dbReference type="InterPro" id="IPR002078">
    <property type="entry name" value="Sigma_54_int"/>
</dbReference>
<keyword evidence="9" id="KW-1185">Reference proteome</keyword>
<dbReference type="KEGG" id="ege:EM595_0755"/>
<keyword evidence="4" id="KW-0238">DNA-binding</keyword>
<dbReference type="Gene3D" id="1.10.8.60">
    <property type="match status" value="1"/>
</dbReference>
<dbReference type="GeneID" id="84614239"/>
<dbReference type="InterPro" id="IPR002197">
    <property type="entry name" value="HTH_Fis"/>
</dbReference>
<sequence>MKSKKERSIIESYDGISDKKDRCNNPEQGELAVAKKSDIHASLQKTIEIIAPLNMDVLIEGETGTGKDRIARQLYQLSGRTGDFVPVNCAAIPDTLAESELFGVVSGAFTDARTARAGYIEAANHGVLFLDEIDSMPLNVQAKLLRVLETRSVHRLGNTRSVMLDLRIIASAQCNLQTLVEQGRFRRDLFFRLSTLKIVVPALRDLPVHILPMFEQFCREAAERLNLRFPPRVPELDLRLLTHPWSGNIRELKAAAERYVLGIDPLLPEVSPLPASRCQLKSRLEVIEKNMIAESLRRHRYKIEPVIDELGIPRRTFYNRIKKLDISLKD</sequence>
<dbReference type="GO" id="GO:0006355">
    <property type="term" value="P:regulation of DNA-templated transcription"/>
    <property type="evidence" value="ECO:0007669"/>
    <property type="project" value="InterPro"/>
</dbReference>
<dbReference type="PANTHER" id="PTHR32071">
    <property type="entry name" value="TRANSCRIPTIONAL REGULATORY PROTEIN"/>
    <property type="match status" value="1"/>
</dbReference>
<dbReference type="RefSeq" id="WP_082691645.1">
    <property type="nucleotide sequence ID" value="NZ_CP072598.1"/>
</dbReference>
<keyword evidence="5" id="KW-0804">Transcription</keyword>
<feature type="domain" description="Sigma-54 factor interaction" evidence="7">
    <location>
        <begin position="33"/>
        <end position="261"/>
    </location>
</feature>
<dbReference type="PANTHER" id="PTHR32071:SF57">
    <property type="entry name" value="C4-DICARBOXYLATE TRANSPORT TRANSCRIPTIONAL REGULATORY PROTEIN DCTD"/>
    <property type="match status" value="1"/>
</dbReference>
<gene>
    <name evidence="8" type="primary">hrpS</name>
    <name evidence="8" type="ORF">EM595_0755</name>
</gene>
<dbReference type="FunFam" id="3.40.50.300:FF:000006">
    <property type="entry name" value="DNA-binding transcriptional regulator NtrC"/>
    <property type="match status" value="1"/>
</dbReference>
<dbReference type="SUPFAM" id="SSF52540">
    <property type="entry name" value="P-loop containing nucleoside triphosphate hydrolases"/>
    <property type="match status" value="1"/>
</dbReference>
<dbReference type="PATRIC" id="fig|1619313.3.peg.787"/>
<dbReference type="OrthoDB" id="9804019at2"/>
<dbReference type="EMBL" id="LN907827">
    <property type="protein sequence ID" value="CUU22991.1"/>
    <property type="molecule type" value="Genomic_DNA"/>
</dbReference>
<dbReference type="PROSITE" id="PS00675">
    <property type="entry name" value="SIGMA54_INTERACT_1"/>
    <property type="match status" value="1"/>
</dbReference>
<dbReference type="GO" id="GO:0005524">
    <property type="term" value="F:ATP binding"/>
    <property type="evidence" value="ECO:0007669"/>
    <property type="project" value="UniProtKB-KW"/>
</dbReference>
<evidence type="ECO:0000256" key="1">
    <source>
        <dbReference type="ARBA" id="ARBA00022741"/>
    </source>
</evidence>
<dbReference type="CDD" id="cd00009">
    <property type="entry name" value="AAA"/>
    <property type="match status" value="1"/>
</dbReference>
<dbReference type="STRING" id="1619313.EM595_0755"/>
<evidence type="ECO:0000313" key="9">
    <source>
        <dbReference type="Proteomes" id="UP000059419"/>
    </source>
</evidence>
<dbReference type="InterPro" id="IPR058031">
    <property type="entry name" value="AAA_lid_NorR"/>
</dbReference>
<evidence type="ECO:0000256" key="5">
    <source>
        <dbReference type="ARBA" id="ARBA00023163"/>
    </source>
</evidence>
<accession>A0A0U5KZL7</accession>
<evidence type="ECO:0000256" key="6">
    <source>
        <dbReference type="SAM" id="MobiDB-lite"/>
    </source>
</evidence>